<evidence type="ECO:0000313" key="3">
    <source>
        <dbReference type="EMBL" id="RQW98088.1"/>
    </source>
</evidence>
<dbReference type="InterPro" id="IPR005887">
    <property type="entry name" value="GH92_a_mannosidase_put"/>
</dbReference>
<dbReference type="FunFam" id="3.30.2080.10:FF:000001">
    <property type="entry name" value="Alpha-1,2-mannosidase subfamily"/>
    <property type="match status" value="1"/>
</dbReference>
<dbReference type="PANTHER" id="PTHR12143:SF39">
    <property type="entry name" value="SECRETED PROTEIN"/>
    <property type="match status" value="1"/>
</dbReference>
<sequence>MVERVGGRHVGAAALVTLLVATLGSVVTSPVSARATASLVTDPSALVNPMVGTLAAPDLPGNDAGNTSPGPSMPFGMLQWAPDTAPRVPGGGYDHDATSISGFGLNRMSGAGCFAYGNVPILPITGTVPADKDNATVGFSHTTESASVGHYAVTLANNVRSELSTATRSALGRFTFPSGPSATLLVKASAGAAASTATVTPVSTTEITGSVTDGRFCTKENSYTLHFAVKFDRAFSASQKWSPRPFVTGDGGIALTFPSGSVVQAKVGISFVSVANAQLNRDTLASWDISTVRTAARTAWNDLLGRVRIGGGTVDQQKTFYTALYHALLHPNVFSDANRQYRGFDGQVRTLSTGQDEQYANFSGWDVYRTQVQLMALLAPDRASDLVRSLLNDYDQSGRLPKWSVANGESYMMVGDPAIPTIASMYAFGARDFDTGKALAAMTTQAGRPGPVRPGTVYLDNLGYLPHDGGFDCCNHNGTTSTSLEYHTADFALAAFAEQLGDAATGARFAERAQGWQYLLNPASGFIQPRLQSGQWLAPFDPTDINYDAWAEGNSWRYTLMVPFNARGLAAAKGGNAALNQYLDTHLATLNQILGPGACLCNEPSFGAPWMYAYTGKPYRTQETVRRVQTGLFRNTTDGLPGNDDLGATSAWYVWSALGMYPAVPGTADLVLGSPLFPQTVVTLPSGATLTINAPAAQATAPYVQSMTYNGASWDRAFLPPGALASGGTVNVVLGTTPNTSWASAATAAPPSYGANAVAQADNAGSSADSAYGQSNYDQWTSSYSVEALAAAGVVPGSRLTTGGITYTWPNVRSGQPDNVIAAGQRLTVYSPPGATTVGLLGSAEGDMDGASGTATVHYADGTTQSATVGFGDWTLAGGQRVVRPDNTIVAAMPYRNQGLAGGKEHIPTYLFSTAVPLNPAKAVIGVTLPATVSAGRLHVFAVGFGGHRDNAGISDDSYAGSADVDGASYSYSRQALAAAGLRAGTAVTHGGVTYTWPNLAAGDRDNIRANGQRISVPSRTGATKIGLLGASTGWADGAAGLATISYTDGSSELVTLGFSDWTLVGGSRSMAHGNTVVAQTPYRNSARYGRQSIATYVFASTYPVPTGKTVQSVTLPSNTLGQQHIFAVGTG</sequence>
<name>A0A3N9WBS1_9ACTN</name>
<evidence type="ECO:0000313" key="4">
    <source>
        <dbReference type="Proteomes" id="UP000282312"/>
    </source>
</evidence>
<dbReference type="PANTHER" id="PTHR12143">
    <property type="entry name" value="PEPTIDE N-GLYCANASE PNGASE -RELATED"/>
    <property type="match status" value="1"/>
</dbReference>
<dbReference type="Proteomes" id="UP000282312">
    <property type="component" value="Unassembled WGS sequence"/>
</dbReference>
<accession>A0A3N9WBS1</accession>
<proteinExistence type="predicted"/>
<evidence type="ECO:0000259" key="2">
    <source>
        <dbReference type="Pfam" id="PF17678"/>
    </source>
</evidence>
<comment type="caution">
    <text evidence="3">The sequence shown here is derived from an EMBL/GenBank/DDBJ whole genome shotgun (WGS) entry which is preliminary data.</text>
</comment>
<feature type="domain" description="Glycosyl hydrolase family 92" evidence="1">
    <location>
        <begin position="276"/>
        <end position="735"/>
    </location>
</feature>
<dbReference type="EMBL" id="QGSZ01000304">
    <property type="protein sequence ID" value="RQW98088.1"/>
    <property type="molecule type" value="Genomic_DNA"/>
</dbReference>
<dbReference type="Gene3D" id="1.20.1050.60">
    <property type="entry name" value="alpha-1,2-mannosidase"/>
    <property type="match status" value="1"/>
</dbReference>
<dbReference type="InterPro" id="IPR008928">
    <property type="entry name" value="6-hairpin_glycosidase_sf"/>
</dbReference>
<dbReference type="Pfam" id="PF17678">
    <property type="entry name" value="Glyco_hydro_92N"/>
    <property type="match status" value="1"/>
</dbReference>
<dbReference type="GO" id="GO:0006516">
    <property type="term" value="P:glycoprotein catabolic process"/>
    <property type="evidence" value="ECO:0007669"/>
    <property type="project" value="TreeGrafter"/>
</dbReference>
<dbReference type="Gene3D" id="2.70.98.10">
    <property type="match status" value="1"/>
</dbReference>
<dbReference type="Gene3D" id="3.30.2080.10">
    <property type="entry name" value="GH92 mannosidase domain"/>
    <property type="match status" value="1"/>
</dbReference>
<dbReference type="Gene3D" id="1.20.1610.10">
    <property type="entry name" value="alpha-1,2-mannosidases domains"/>
    <property type="match status" value="1"/>
</dbReference>
<dbReference type="Pfam" id="PF07971">
    <property type="entry name" value="Glyco_hydro_92"/>
    <property type="match status" value="1"/>
</dbReference>
<evidence type="ECO:0008006" key="5">
    <source>
        <dbReference type="Google" id="ProtNLM"/>
    </source>
</evidence>
<dbReference type="GO" id="GO:0000224">
    <property type="term" value="F:peptide-N4-(N-acetyl-beta-glucosaminyl)asparagine amidase activity"/>
    <property type="evidence" value="ECO:0007669"/>
    <property type="project" value="TreeGrafter"/>
</dbReference>
<dbReference type="InterPro" id="IPR014718">
    <property type="entry name" value="GH-type_carb-bd"/>
</dbReference>
<dbReference type="InterPro" id="IPR041371">
    <property type="entry name" value="GH92_N"/>
</dbReference>
<dbReference type="NCBIfam" id="TIGR01180">
    <property type="entry name" value="aman2_put"/>
    <property type="match status" value="1"/>
</dbReference>
<dbReference type="RefSeq" id="WP_124776065.1">
    <property type="nucleotide sequence ID" value="NZ_QGSZ01000304.1"/>
</dbReference>
<dbReference type="GO" id="GO:0005829">
    <property type="term" value="C:cytosol"/>
    <property type="evidence" value="ECO:0007669"/>
    <property type="project" value="TreeGrafter"/>
</dbReference>
<dbReference type="InterPro" id="IPR012939">
    <property type="entry name" value="Glyco_hydro_92"/>
</dbReference>
<gene>
    <name evidence="3" type="ORF">DLJ59_27815</name>
</gene>
<reference evidence="3 4" key="1">
    <citation type="submission" date="2018-05" db="EMBL/GenBank/DDBJ databases">
        <title>Micromonospora from Atacama Desert.</title>
        <authorList>
            <person name="Carro L."/>
            <person name="Goodfellow M."/>
            <person name="Klenk H.-P."/>
        </authorList>
    </citation>
    <scope>NUCLEOTIDE SEQUENCE [LARGE SCALE GENOMIC DNA]</scope>
    <source>
        <strain evidence="3 4">LB39</strain>
    </source>
</reference>
<organism evidence="3 4">
    <name type="scientific">Micromonospora inaquosa</name>
    <dbReference type="NCBI Taxonomy" id="2203716"/>
    <lineage>
        <taxon>Bacteria</taxon>
        <taxon>Bacillati</taxon>
        <taxon>Actinomycetota</taxon>
        <taxon>Actinomycetes</taxon>
        <taxon>Micromonosporales</taxon>
        <taxon>Micromonosporaceae</taxon>
        <taxon>Micromonospora</taxon>
    </lineage>
</organism>
<protein>
    <recommendedName>
        <fullName evidence="5">Alpha-mannosidase</fullName>
    </recommendedName>
</protein>
<keyword evidence="4" id="KW-1185">Reference proteome</keyword>
<feature type="domain" description="Glycosyl hydrolase family 92 N-terminal" evidence="2">
    <location>
        <begin position="46"/>
        <end position="270"/>
    </location>
</feature>
<dbReference type="InterPro" id="IPR050883">
    <property type="entry name" value="PNGase"/>
</dbReference>
<evidence type="ECO:0000259" key="1">
    <source>
        <dbReference type="Pfam" id="PF07971"/>
    </source>
</evidence>
<dbReference type="GO" id="GO:0030246">
    <property type="term" value="F:carbohydrate binding"/>
    <property type="evidence" value="ECO:0007669"/>
    <property type="project" value="InterPro"/>
</dbReference>
<dbReference type="SUPFAM" id="SSF48208">
    <property type="entry name" value="Six-hairpin glycosidases"/>
    <property type="match status" value="1"/>
</dbReference>
<dbReference type="AlphaFoldDB" id="A0A3N9WBS1"/>
<dbReference type="GO" id="GO:0005975">
    <property type="term" value="P:carbohydrate metabolic process"/>
    <property type="evidence" value="ECO:0007669"/>
    <property type="project" value="InterPro"/>
</dbReference>